<sequence>MIKLIVFLPLIAAAIAGLGNKALGNIAAKALTTGALLVACALSWPIFLGFLSGETTAYVEPVLSFIRSGDLNVDWALRVDTLTAVMLVVVTSVSALVHLYSWGYMAEDPDQPRFFAYLSLFTFAMLMLVTSDNLIQMFFGWEGVGLASYLLIGFWYYKPSANAAAIKAFVVNRVGDFGFSLGIFGTFLVFGTVSIPAILEAAPGMAGSTIGFLGYRVDTMTLLCLLLFIGAMGKSAQLGLHTWLPDAMEGPTPVSALIHAATMVTAGVFMVCRLSPMFETSQTALTVVTYVGAATALFAATVGTVQTDIKRVIAYSTCSQLGYMFFAAGVGAYGAAMFHLFTHAFFKALLFLGAGSVIHAMHHEQDMRFYGGLRKHIPLTFWAMMAGTLAITGVGVAGVFGFAGFYSKDAIIEAAYAAGTTSGGVAFVVAVFAALLTSFYSWRLVFLTFFGAPRWAASEHIQHAVHDEHAHDAHHVAHEVPDEGAGSEPIHDQRGIDEVKHGTAGYHPHESPWPMLVPLIVLTLGAIFAGYVFAGAFIGAETGAEFWKGSLAFNEHLMHAMHGVPLWVQLSATVVMVTGLLVALWAYIIDTSIPGRFTAQFRLLYDFLLHKWYFDELYDVIFVRPAFAIGRFLWKRGDQGTIDRFGPDGFATLVATGGVAARRLQSGYLYTYALVMLLGLAAAATWAMVG</sequence>
<feature type="transmembrane region" description="Helical" evidence="15">
    <location>
        <begin position="312"/>
        <end position="333"/>
    </location>
</feature>
<dbReference type="PANTHER" id="PTHR42829:SF2">
    <property type="entry name" value="NADH-UBIQUINONE OXIDOREDUCTASE CHAIN 5"/>
    <property type="match status" value="1"/>
</dbReference>
<dbReference type="NCBIfam" id="NF005141">
    <property type="entry name" value="PRK06590.1"/>
    <property type="match status" value="1"/>
</dbReference>
<evidence type="ECO:0000259" key="18">
    <source>
        <dbReference type="Pfam" id="PF06455"/>
    </source>
</evidence>
<evidence type="ECO:0000259" key="17">
    <source>
        <dbReference type="Pfam" id="PF00662"/>
    </source>
</evidence>
<reference evidence="19 20" key="1">
    <citation type="submission" date="2017-09" db="EMBL/GenBank/DDBJ databases">
        <title>Sphingomonas panjinensis sp.nov., isolated from oil-contaminated soil.</title>
        <authorList>
            <person name="Wang L."/>
            <person name="Chen L."/>
        </authorList>
    </citation>
    <scope>NUCLEOTIDE SEQUENCE [LARGE SCALE GENOMIC DNA]</scope>
    <source>
        <strain evidence="19 20">FW-11</strain>
    </source>
</reference>
<dbReference type="InterPro" id="IPR001516">
    <property type="entry name" value="Proton_antipo_N"/>
</dbReference>
<feature type="transmembrane region" description="Helical" evidence="15">
    <location>
        <begin position="515"/>
        <end position="538"/>
    </location>
</feature>
<feature type="domain" description="NADH dehydrogenase subunit 5 C-terminal" evidence="18">
    <location>
        <begin position="560"/>
        <end position="680"/>
    </location>
</feature>
<dbReference type="InterPro" id="IPR001750">
    <property type="entry name" value="ND/Mrp_TM"/>
</dbReference>
<dbReference type="GO" id="GO:0042773">
    <property type="term" value="P:ATP synthesis coupled electron transport"/>
    <property type="evidence" value="ECO:0007669"/>
    <property type="project" value="InterPro"/>
</dbReference>
<comment type="catalytic activity">
    <reaction evidence="13">
        <text>a ubiquinone + NADH + 5 H(+)(in) = a ubiquinol + NAD(+) + 4 H(+)(out)</text>
        <dbReference type="Rhea" id="RHEA:29091"/>
        <dbReference type="Rhea" id="RHEA-COMP:9565"/>
        <dbReference type="Rhea" id="RHEA-COMP:9566"/>
        <dbReference type="ChEBI" id="CHEBI:15378"/>
        <dbReference type="ChEBI" id="CHEBI:16389"/>
        <dbReference type="ChEBI" id="CHEBI:17976"/>
        <dbReference type="ChEBI" id="CHEBI:57540"/>
        <dbReference type="ChEBI" id="CHEBI:57945"/>
        <dbReference type="EC" id="7.1.1.2"/>
    </reaction>
</comment>
<dbReference type="InterPro" id="IPR003945">
    <property type="entry name" value="NU5C-like"/>
</dbReference>
<evidence type="ECO:0000256" key="8">
    <source>
        <dbReference type="ARBA" id="ARBA00022982"/>
    </source>
</evidence>
<keyword evidence="4" id="KW-0813">Transport</keyword>
<evidence type="ECO:0000256" key="5">
    <source>
        <dbReference type="ARBA" id="ARBA00022660"/>
    </source>
</evidence>
<name>A0A2T5FYQ8_9SPHN</name>
<dbReference type="OrthoDB" id="9811798at2"/>
<feature type="transmembrane region" description="Helical" evidence="15">
    <location>
        <begin position="566"/>
        <end position="588"/>
    </location>
</feature>
<proteinExistence type="predicted"/>
<evidence type="ECO:0000256" key="13">
    <source>
        <dbReference type="ARBA" id="ARBA00049551"/>
    </source>
</evidence>
<accession>A0A2T5FYQ8</accession>
<keyword evidence="6 14" id="KW-0812">Transmembrane</keyword>
<evidence type="ECO:0000256" key="7">
    <source>
        <dbReference type="ARBA" id="ARBA00022967"/>
    </source>
</evidence>
<dbReference type="GO" id="GO:0016020">
    <property type="term" value="C:membrane"/>
    <property type="evidence" value="ECO:0007669"/>
    <property type="project" value="UniProtKB-SubCell"/>
</dbReference>
<evidence type="ECO:0000256" key="4">
    <source>
        <dbReference type="ARBA" id="ARBA00022448"/>
    </source>
</evidence>
<comment type="caution">
    <text evidence="19">The sequence shown here is derived from an EMBL/GenBank/DDBJ whole genome shotgun (WGS) entry which is preliminary data.</text>
</comment>
<evidence type="ECO:0000256" key="11">
    <source>
        <dbReference type="ARBA" id="ARBA00023075"/>
    </source>
</evidence>
<keyword evidence="10" id="KW-0520">NAD</keyword>
<dbReference type="AlphaFoldDB" id="A0A2T5FYQ8"/>
<dbReference type="Gene3D" id="1.20.5.2700">
    <property type="match status" value="1"/>
</dbReference>
<dbReference type="GO" id="GO:0012505">
    <property type="term" value="C:endomembrane system"/>
    <property type="evidence" value="ECO:0007669"/>
    <property type="project" value="UniProtKB-SubCell"/>
</dbReference>
<feature type="domain" description="NADH-Ubiquinone oxidoreductase (complex I) chain 5 N-terminal" evidence="17">
    <location>
        <begin position="66"/>
        <end position="115"/>
    </location>
</feature>
<dbReference type="GO" id="GO:0008137">
    <property type="term" value="F:NADH dehydrogenase (ubiquinone) activity"/>
    <property type="evidence" value="ECO:0007669"/>
    <property type="project" value="UniProtKB-EC"/>
</dbReference>
<evidence type="ECO:0000256" key="1">
    <source>
        <dbReference type="ARBA" id="ARBA00004127"/>
    </source>
</evidence>
<evidence type="ECO:0000313" key="19">
    <source>
        <dbReference type="EMBL" id="PTQ11667.1"/>
    </source>
</evidence>
<evidence type="ECO:0000256" key="3">
    <source>
        <dbReference type="ARBA" id="ARBA00021096"/>
    </source>
</evidence>
<dbReference type="InterPro" id="IPR010934">
    <property type="entry name" value="NADH_DH_su5_C"/>
</dbReference>
<evidence type="ECO:0000256" key="10">
    <source>
        <dbReference type="ARBA" id="ARBA00023027"/>
    </source>
</evidence>
<dbReference type="GO" id="GO:0003954">
    <property type="term" value="F:NADH dehydrogenase activity"/>
    <property type="evidence" value="ECO:0007669"/>
    <property type="project" value="TreeGrafter"/>
</dbReference>
<feature type="transmembrane region" description="Helical" evidence="15">
    <location>
        <begin position="138"/>
        <end position="157"/>
    </location>
</feature>
<keyword evidence="20" id="KW-1185">Reference proteome</keyword>
<dbReference type="Pfam" id="PF06455">
    <property type="entry name" value="NADH5_C"/>
    <property type="match status" value="1"/>
</dbReference>
<keyword evidence="9 15" id="KW-1133">Transmembrane helix</keyword>
<dbReference type="EMBL" id="NWBU01000007">
    <property type="protein sequence ID" value="PTQ11667.1"/>
    <property type="molecule type" value="Genomic_DNA"/>
</dbReference>
<feature type="transmembrane region" description="Helical" evidence="15">
    <location>
        <begin position="253"/>
        <end position="272"/>
    </location>
</feature>
<feature type="transmembrane region" description="Helical" evidence="15">
    <location>
        <begin position="381"/>
        <end position="403"/>
    </location>
</feature>
<keyword evidence="5" id="KW-0679">Respiratory chain</keyword>
<dbReference type="RefSeq" id="WP_107967660.1">
    <property type="nucleotide sequence ID" value="NZ_NWBU01000007.1"/>
</dbReference>
<feature type="transmembrane region" description="Helical" evidence="15">
    <location>
        <begin position="213"/>
        <end position="233"/>
    </location>
</feature>
<evidence type="ECO:0000313" key="20">
    <source>
        <dbReference type="Proteomes" id="UP000244162"/>
    </source>
</evidence>
<evidence type="ECO:0000256" key="9">
    <source>
        <dbReference type="ARBA" id="ARBA00022989"/>
    </source>
</evidence>
<feature type="transmembrane region" description="Helical" evidence="15">
    <location>
        <begin position="114"/>
        <end position="131"/>
    </location>
</feature>
<dbReference type="InterPro" id="IPR018393">
    <property type="entry name" value="NADHpl_OxRdtase_5_subgr"/>
</dbReference>
<evidence type="ECO:0000259" key="16">
    <source>
        <dbReference type="Pfam" id="PF00361"/>
    </source>
</evidence>
<feature type="transmembrane region" description="Helical" evidence="15">
    <location>
        <begin position="669"/>
        <end position="689"/>
    </location>
</feature>
<evidence type="ECO:0000256" key="2">
    <source>
        <dbReference type="ARBA" id="ARBA00012944"/>
    </source>
</evidence>
<feature type="transmembrane region" description="Helical" evidence="15">
    <location>
        <begin position="284"/>
        <end position="306"/>
    </location>
</feature>
<dbReference type="GO" id="GO:0015990">
    <property type="term" value="P:electron transport coupled proton transport"/>
    <property type="evidence" value="ECO:0007669"/>
    <property type="project" value="TreeGrafter"/>
</dbReference>
<protein>
    <recommendedName>
        <fullName evidence="3">NADH-ubiquinone oxidoreductase chain 5</fullName>
        <ecNumber evidence="2">7.1.1.2</ecNumber>
    </recommendedName>
</protein>
<feature type="transmembrane region" description="Helical" evidence="15">
    <location>
        <begin position="177"/>
        <end position="201"/>
    </location>
</feature>
<dbReference type="Proteomes" id="UP000244162">
    <property type="component" value="Unassembled WGS sequence"/>
</dbReference>
<feature type="transmembrane region" description="Helical" evidence="15">
    <location>
        <begin position="415"/>
        <end position="440"/>
    </location>
</feature>
<dbReference type="PRINTS" id="PR01435">
    <property type="entry name" value="NPOXDRDTASE5"/>
</dbReference>
<evidence type="ECO:0000256" key="12">
    <source>
        <dbReference type="ARBA" id="ARBA00023136"/>
    </source>
</evidence>
<gene>
    <name evidence="19" type="ORF">CLG96_09700</name>
</gene>
<dbReference type="PRINTS" id="PR01434">
    <property type="entry name" value="NADHDHGNASE5"/>
</dbReference>
<feature type="domain" description="NADH:quinone oxidoreductase/Mrp antiporter transmembrane" evidence="16">
    <location>
        <begin position="131"/>
        <end position="431"/>
    </location>
</feature>
<feature type="transmembrane region" description="Helical" evidence="15">
    <location>
        <begin position="340"/>
        <end position="361"/>
    </location>
</feature>
<feature type="transmembrane region" description="Helical" evidence="15">
    <location>
        <begin position="79"/>
        <end position="102"/>
    </location>
</feature>
<keyword evidence="8" id="KW-0249">Electron transport</keyword>
<evidence type="ECO:0000256" key="6">
    <source>
        <dbReference type="ARBA" id="ARBA00022692"/>
    </source>
</evidence>
<dbReference type="Pfam" id="PF00662">
    <property type="entry name" value="Proton_antipo_N"/>
    <property type="match status" value="1"/>
</dbReference>
<keyword evidence="12 15" id="KW-0472">Membrane</keyword>
<evidence type="ECO:0000256" key="14">
    <source>
        <dbReference type="RuleBase" id="RU000320"/>
    </source>
</evidence>
<dbReference type="Pfam" id="PF00361">
    <property type="entry name" value="Proton_antipo_M"/>
    <property type="match status" value="1"/>
</dbReference>
<dbReference type="PANTHER" id="PTHR42829">
    <property type="entry name" value="NADH-UBIQUINONE OXIDOREDUCTASE CHAIN 5"/>
    <property type="match status" value="1"/>
</dbReference>
<organism evidence="19 20">
    <name type="scientific">Sphingomonas oleivorans</name>
    <dbReference type="NCBI Taxonomy" id="1735121"/>
    <lineage>
        <taxon>Bacteria</taxon>
        <taxon>Pseudomonadati</taxon>
        <taxon>Pseudomonadota</taxon>
        <taxon>Alphaproteobacteria</taxon>
        <taxon>Sphingomonadales</taxon>
        <taxon>Sphingomonadaceae</taxon>
        <taxon>Sphingomonas</taxon>
    </lineage>
</organism>
<dbReference type="EC" id="7.1.1.2" evidence="2"/>
<dbReference type="NCBIfam" id="TIGR01974">
    <property type="entry name" value="NDH_I_L"/>
    <property type="match status" value="1"/>
</dbReference>
<feature type="transmembrane region" description="Helical" evidence="15">
    <location>
        <begin position="34"/>
        <end position="59"/>
    </location>
</feature>
<keyword evidence="11" id="KW-0830">Ubiquinone</keyword>
<keyword evidence="7" id="KW-1278">Translocase</keyword>
<comment type="subcellular location">
    <subcellularLocation>
        <location evidence="1">Endomembrane system</location>
        <topology evidence="1">Multi-pass membrane protein</topology>
    </subcellularLocation>
    <subcellularLocation>
        <location evidence="14">Membrane</location>
        <topology evidence="14">Multi-pass membrane protein</topology>
    </subcellularLocation>
</comment>
<evidence type="ECO:0000256" key="15">
    <source>
        <dbReference type="SAM" id="Phobius"/>
    </source>
</evidence>